<dbReference type="PANTHER" id="PTHR43827">
    <property type="entry name" value="2,5-DIKETO-D-GLUCONIC ACID REDUCTASE"/>
    <property type="match status" value="1"/>
</dbReference>
<dbReference type="RefSeq" id="XP_028149128.1">
    <property type="nucleotide sequence ID" value="XM_028293327.1"/>
</dbReference>
<evidence type="ECO:0000256" key="3">
    <source>
        <dbReference type="ARBA" id="ARBA00023002"/>
    </source>
</evidence>
<dbReference type="InterPro" id="IPR020471">
    <property type="entry name" value="AKR"/>
</dbReference>
<dbReference type="AlphaFoldDB" id="A0A6P7GUP6"/>
<sequence length="368" mass="42639">MSICHNAFLKSKNYKKNKKMLAFEMLVRHFSRLWPQVERQSLSQKMGKPMRTIPCGRLQMPMVGLGTWQANDPKEFEAALNQALDIGYRHIDTAAFYDNEHIIGKIINQWICSEKLKRDDLFIVTKLPIQGIHRDRVEKYLCQSLEKLCLDCLDLYLIHFPYGKTESTKEVVYEKADHKGIWQAMEKQVEAGRTKTIGISNFSISQIDNILKFCKIKPANLQIENHVFLQQPELVQFCHQNGIGVTAYSPLGSPHFNTFLKHLGLKERNLVNVLTNPVVAEIAKKHCKSNAQVALRFLIQRNLAVIPKSTTPERLKSNFDLFDFCLSDQEMKKLETLDIGEEARICDWKFFPKIEEHPAYPFRKNKKC</sequence>
<dbReference type="SUPFAM" id="SSF51430">
    <property type="entry name" value="NAD(P)-linked oxidoreductase"/>
    <property type="match status" value="1"/>
</dbReference>
<feature type="domain" description="NADP-dependent oxidoreductase" evidence="4">
    <location>
        <begin position="63"/>
        <end position="338"/>
    </location>
</feature>
<dbReference type="PROSITE" id="PS00063">
    <property type="entry name" value="ALDOKETO_REDUCTASE_3"/>
    <property type="match status" value="1"/>
</dbReference>
<evidence type="ECO:0000313" key="5">
    <source>
        <dbReference type="RefSeq" id="XP_028149128.1"/>
    </source>
</evidence>
<dbReference type="FunCoup" id="A0A6P7GUP6">
    <property type="interactions" value="364"/>
</dbReference>
<dbReference type="InParanoid" id="A0A6P7GUP6"/>
<protein>
    <submittedName>
        <fullName evidence="5">1,5-anhydro-D-fructose reductase-like</fullName>
    </submittedName>
</protein>
<dbReference type="InterPro" id="IPR018170">
    <property type="entry name" value="Aldo/ket_reductase_CS"/>
</dbReference>
<dbReference type="PANTHER" id="PTHR43827:SF14">
    <property type="entry name" value="NADP-DEPENDENT OXIDOREDUCTASE DOMAIN-CONTAINING PROTEIN"/>
    <property type="match status" value="1"/>
</dbReference>
<name>A0A6P7GUP6_DIAVI</name>
<proteinExistence type="inferred from homology"/>
<evidence type="ECO:0000256" key="1">
    <source>
        <dbReference type="ARBA" id="ARBA00007905"/>
    </source>
</evidence>
<comment type="similarity">
    <text evidence="1">Belongs to the aldo/keto reductase family.</text>
</comment>
<evidence type="ECO:0000259" key="4">
    <source>
        <dbReference type="Pfam" id="PF00248"/>
    </source>
</evidence>
<keyword evidence="3" id="KW-0560">Oxidoreductase</keyword>
<organism evidence="5">
    <name type="scientific">Diabrotica virgifera virgifera</name>
    <name type="common">western corn rootworm</name>
    <dbReference type="NCBI Taxonomy" id="50390"/>
    <lineage>
        <taxon>Eukaryota</taxon>
        <taxon>Metazoa</taxon>
        <taxon>Ecdysozoa</taxon>
        <taxon>Arthropoda</taxon>
        <taxon>Hexapoda</taxon>
        <taxon>Insecta</taxon>
        <taxon>Pterygota</taxon>
        <taxon>Neoptera</taxon>
        <taxon>Endopterygota</taxon>
        <taxon>Coleoptera</taxon>
        <taxon>Polyphaga</taxon>
        <taxon>Cucujiformia</taxon>
        <taxon>Chrysomeloidea</taxon>
        <taxon>Chrysomelidae</taxon>
        <taxon>Galerucinae</taxon>
        <taxon>Diabroticina</taxon>
        <taxon>Diabroticites</taxon>
        <taxon>Diabrotica</taxon>
    </lineage>
</organism>
<dbReference type="PROSITE" id="PS00798">
    <property type="entry name" value="ALDOKETO_REDUCTASE_1"/>
    <property type="match status" value="1"/>
</dbReference>
<dbReference type="GO" id="GO:0016491">
    <property type="term" value="F:oxidoreductase activity"/>
    <property type="evidence" value="ECO:0007669"/>
    <property type="project" value="UniProtKB-KW"/>
</dbReference>
<accession>A0A6P7GUP6</accession>
<dbReference type="FunFam" id="3.20.20.100:FF:000006">
    <property type="entry name" value="Aldo-keto reductase family 1 member A1"/>
    <property type="match status" value="1"/>
</dbReference>
<evidence type="ECO:0000256" key="2">
    <source>
        <dbReference type="ARBA" id="ARBA00022857"/>
    </source>
</evidence>
<dbReference type="PROSITE" id="PS00062">
    <property type="entry name" value="ALDOKETO_REDUCTASE_2"/>
    <property type="match status" value="1"/>
</dbReference>
<dbReference type="Pfam" id="PF00248">
    <property type="entry name" value="Aldo_ket_red"/>
    <property type="match status" value="1"/>
</dbReference>
<dbReference type="InterPro" id="IPR036812">
    <property type="entry name" value="NAD(P)_OxRdtase_dom_sf"/>
</dbReference>
<gene>
    <name evidence="5" type="primary">LOC114342515</name>
</gene>
<dbReference type="InterPro" id="IPR023210">
    <property type="entry name" value="NADP_OxRdtase_dom"/>
</dbReference>
<reference evidence="5" key="1">
    <citation type="submission" date="2025-08" db="UniProtKB">
        <authorList>
            <consortium name="RefSeq"/>
        </authorList>
    </citation>
    <scope>IDENTIFICATION</scope>
    <source>
        <tissue evidence="5">Whole insect</tissue>
    </source>
</reference>
<dbReference type="Gene3D" id="3.20.20.100">
    <property type="entry name" value="NADP-dependent oxidoreductase domain"/>
    <property type="match status" value="1"/>
</dbReference>
<keyword evidence="2" id="KW-0521">NADP</keyword>
<dbReference type="PRINTS" id="PR00069">
    <property type="entry name" value="ALDKETRDTASE"/>
</dbReference>